<sequence length="624" mass="68990">MGGKARVHMLAKELRVPAKTVLQWLTEHGEFVKSASSTVPAPVARRLREGFDEWAQGKGDVRRGPDTAPPPAPKVGVARPAKPERSARIAAPPRPNPSQRVRGLTPKQEAAICKSFRQAYRSGNHDWATLDKLYLEYEVKYRVSRRIVRNVVTTDGRLHPAEYRTPQRPPTGARRSAAPLAATPATPRTPGGARPVPPTPAPAGKPVERGRPRPRTGDLPPVRGVASADSVADLIMALDPSLTDRDEIIACVGDFTPDAEGNYGYLAWRYSAAHRRTYPTLATRTAHHDLAIMAQVVEAETDLLNQFIRAPGNVLEQPALVQRMLDTKYASLSDAGDFGSSAADELRRVRARDKYLREALMLTVADPGGDQRLWNRLRRLQPPAPEKLVDTDHKLDAAIARLADLYADTEKLLTAAEMPLDGYFAASQHHLHALHAGRYEFLRQFRDIEPSAARKSRRAIEALPFEVLPRGEKLWAFLDRIRRSGLYRGYVADDQRIAVLEDIEKHFGADRCEWHEGTESSGGVNNQYLILTIKADNGFGEHAVAISPLAGLHATFVVRADCVDTPWRAVFIKSKSEAVALGALRFKFTAPDGGLDPYRAMGDKVIAILEGPRGDYLKRLRSRV</sequence>
<protein>
    <submittedName>
        <fullName evidence="2">Uncharacterized protein</fullName>
    </submittedName>
</protein>
<feature type="region of interest" description="Disordered" evidence="1">
    <location>
        <begin position="56"/>
        <end position="105"/>
    </location>
</feature>
<accession>A0A1S1LRJ4</accession>
<feature type="region of interest" description="Disordered" evidence="1">
    <location>
        <begin position="158"/>
        <end position="224"/>
    </location>
</feature>
<gene>
    <name evidence="2" type="ORF">BKG82_13050</name>
</gene>
<dbReference type="EMBL" id="MLIQ01000014">
    <property type="protein sequence ID" value="OHU57110.1"/>
    <property type="molecule type" value="Genomic_DNA"/>
</dbReference>
<reference evidence="2 3" key="1">
    <citation type="submission" date="2016-10" db="EMBL/GenBank/DDBJ databases">
        <title>Evaluation of Human, Veterinary and Environmental Mycobacterium chelonae Isolates by Core Genome Phylogenomic Analysis, Targeted Gene Comparison, and Anti-microbial Susceptibility Patterns: A Tale of Mistaken Identities.</title>
        <authorList>
            <person name="Fogelson S.B."/>
            <person name="Camus A.C."/>
            <person name="Lorenz W."/>
            <person name="Vasireddy R."/>
            <person name="Vasireddy S."/>
            <person name="Smith T."/>
            <person name="Brown-Elliott B.A."/>
            <person name="Wallace R.J.Jr."/>
            <person name="Hasan N.A."/>
            <person name="Reischl U."/>
            <person name="Sanchez S."/>
        </authorList>
    </citation>
    <scope>NUCLEOTIDE SEQUENCE [LARGE SCALE GENOMIC DNA]</scope>
    <source>
        <strain evidence="2 3">15515</strain>
    </source>
</reference>
<feature type="compositionally biased region" description="Low complexity" evidence="1">
    <location>
        <begin position="171"/>
        <end position="194"/>
    </location>
</feature>
<dbReference type="RefSeq" id="WP_070947485.1">
    <property type="nucleotide sequence ID" value="NZ_MLIQ01000014.1"/>
</dbReference>
<dbReference type="Gene3D" id="1.10.10.2480">
    <property type="match status" value="1"/>
</dbReference>
<comment type="caution">
    <text evidence="2">The sequence shown here is derived from an EMBL/GenBank/DDBJ whole genome shotgun (WGS) entry which is preliminary data.</text>
</comment>
<dbReference type="Proteomes" id="UP000180043">
    <property type="component" value="Unassembled WGS sequence"/>
</dbReference>
<proteinExistence type="predicted"/>
<dbReference type="AlphaFoldDB" id="A0A1S1LRJ4"/>
<organism evidence="2 3">
    <name type="scientific">Mycobacteroides chelonae</name>
    <name type="common">Mycobacterium chelonae</name>
    <dbReference type="NCBI Taxonomy" id="1774"/>
    <lineage>
        <taxon>Bacteria</taxon>
        <taxon>Bacillati</taxon>
        <taxon>Actinomycetota</taxon>
        <taxon>Actinomycetes</taxon>
        <taxon>Mycobacteriales</taxon>
        <taxon>Mycobacteriaceae</taxon>
        <taxon>Mycobacteroides</taxon>
    </lineage>
</organism>
<evidence type="ECO:0000313" key="2">
    <source>
        <dbReference type="EMBL" id="OHU57110.1"/>
    </source>
</evidence>
<evidence type="ECO:0000256" key="1">
    <source>
        <dbReference type="SAM" id="MobiDB-lite"/>
    </source>
</evidence>
<name>A0A1S1LRJ4_MYCCH</name>
<evidence type="ECO:0000313" key="3">
    <source>
        <dbReference type="Proteomes" id="UP000180043"/>
    </source>
</evidence>